<feature type="domain" description="RecX third three-helical" evidence="7">
    <location>
        <begin position="106"/>
        <end position="153"/>
    </location>
</feature>
<dbReference type="STRING" id="634436.SAMN05216361_1056"/>
<evidence type="ECO:0000256" key="3">
    <source>
        <dbReference type="ARBA" id="ARBA00018111"/>
    </source>
</evidence>
<evidence type="ECO:0000313" key="9">
    <source>
        <dbReference type="Proteomes" id="UP000184520"/>
    </source>
</evidence>
<comment type="subcellular location">
    <subcellularLocation>
        <location evidence="1 5">Cytoplasm</location>
    </subcellularLocation>
</comment>
<dbReference type="HAMAP" id="MF_01114">
    <property type="entry name" value="RecX"/>
    <property type="match status" value="1"/>
</dbReference>
<dbReference type="PANTHER" id="PTHR33602">
    <property type="entry name" value="REGULATORY PROTEIN RECX FAMILY PROTEIN"/>
    <property type="match status" value="1"/>
</dbReference>
<dbReference type="InterPro" id="IPR053925">
    <property type="entry name" value="RecX_HTH_3rd"/>
</dbReference>
<feature type="domain" description="RecX second three-helical" evidence="6">
    <location>
        <begin position="62"/>
        <end position="102"/>
    </location>
</feature>
<dbReference type="AlphaFoldDB" id="A0A1M5GKL8"/>
<name>A0A1M5GKL8_9ALTE</name>
<gene>
    <name evidence="5" type="primary">recX</name>
    <name evidence="8" type="ORF">SAMN05216361_1056</name>
</gene>
<dbReference type="GO" id="GO:0005737">
    <property type="term" value="C:cytoplasm"/>
    <property type="evidence" value="ECO:0007669"/>
    <property type="project" value="UniProtKB-SubCell"/>
</dbReference>
<dbReference type="Pfam" id="PF02631">
    <property type="entry name" value="RecX_HTH2"/>
    <property type="match status" value="1"/>
</dbReference>
<accession>A0A1M5GKL8</accession>
<evidence type="ECO:0000256" key="5">
    <source>
        <dbReference type="HAMAP-Rule" id="MF_01114"/>
    </source>
</evidence>
<dbReference type="InterPro" id="IPR036388">
    <property type="entry name" value="WH-like_DNA-bd_sf"/>
</dbReference>
<evidence type="ECO:0000259" key="6">
    <source>
        <dbReference type="Pfam" id="PF02631"/>
    </source>
</evidence>
<evidence type="ECO:0000256" key="4">
    <source>
        <dbReference type="ARBA" id="ARBA00022490"/>
    </source>
</evidence>
<reference evidence="9" key="1">
    <citation type="submission" date="2016-11" db="EMBL/GenBank/DDBJ databases">
        <authorList>
            <person name="Varghese N."/>
            <person name="Submissions S."/>
        </authorList>
    </citation>
    <scope>NUCLEOTIDE SEQUENCE [LARGE SCALE GENOMIC DNA]</scope>
    <source>
        <strain evidence="9">CGMCC 1.8995</strain>
    </source>
</reference>
<dbReference type="Proteomes" id="UP000184520">
    <property type="component" value="Unassembled WGS sequence"/>
</dbReference>
<evidence type="ECO:0000256" key="2">
    <source>
        <dbReference type="ARBA" id="ARBA00009695"/>
    </source>
</evidence>
<dbReference type="EMBL" id="FQWD01000002">
    <property type="protein sequence ID" value="SHG04071.1"/>
    <property type="molecule type" value="Genomic_DNA"/>
</dbReference>
<dbReference type="InterPro" id="IPR003783">
    <property type="entry name" value="Regulatory_RecX"/>
</dbReference>
<protein>
    <recommendedName>
        <fullName evidence="3 5">Regulatory protein RecX</fullName>
    </recommendedName>
</protein>
<sequence>MKKVDLNMTDSDRKIIMDSITRMLSRREHAYAELIRKLQQKGFQTNAFVPVLEEYREAGIQSDARFAEMKVRAGAAKGQGPGRVKMDCQQWQVDEHLVEQAIQENEIDWFELALQVRAKKYGIERISDRELRYKQMRFLQYRGFYQDHIEYALSVTEE</sequence>
<evidence type="ECO:0000256" key="1">
    <source>
        <dbReference type="ARBA" id="ARBA00004496"/>
    </source>
</evidence>
<comment type="similarity">
    <text evidence="2 5">Belongs to the RecX family.</text>
</comment>
<keyword evidence="9" id="KW-1185">Reference proteome</keyword>
<proteinExistence type="inferred from homology"/>
<evidence type="ECO:0000313" key="8">
    <source>
        <dbReference type="EMBL" id="SHG04071.1"/>
    </source>
</evidence>
<dbReference type="GO" id="GO:0006282">
    <property type="term" value="P:regulation of DNA repair"/>
    <property type="evidence" value="ECO:0007669"/>
    <property type="project" value="UniProtKB-UniRule"/>
</dbReference>
<organism evidence="8 9">
    <name type="scientific">Marisediminitalea aggregata</name>
    <dbReference type="NCBI Taxonomy" id="634436"/>
    <lineage>
        <taxon>Bacteria</taxon>
        <taxon>Pseudomonadati</taxon>
        <taxon>Pseudomonadota</taxon>
        <taxon>Gammaproteobacteria</taxon>
        <taxon>Alteromonadales</taxon>
        <taxon>Alteromonadaceae</taxon>
        <taxon>Marisediminitalea</taxon>
    </lineage>
</organism>
<dbReference type="PANTHER" id="PTHR33602:SF1">
    <property type="entry name" value="REGULATORY PROTEIN RECX FAMILY PROTEIN"/>
    <property type="match status" value="1"/>
</dbReference>
<keyword evidence="4 5" id="KW-0963">Cytoplasm</keyword>
<dbReference type="RefSeq" id="WP_245819120.1">
    <property type="nucleotide sequence ID" value="NZ_FQWD01000002.1"/>
</dbReference>
<evidence type="ECO:0000259" key="7">
    <source>
        <dbReference type="Pfam" id="PF21981"/>
    </source>
</evidence>
<dbReference type="Gene3D" id="1.10.10.10">
    <property type="entry name" value="Winged helix-like DNA-binding domain superfamily/Winged helix DNA-binding domain"/>
    <property type="match status" value="3"/>
</dbReference>
<comment type="function">
    <text evidence="5">Modulates RecA activity.</text>
</comment>
<dbReference type="InterPro" id="IPR053924">
    <property type="entry name" value="RecX_HTH_2nd"/>
</dbReference>
<dbReference type="Pfam" id="PF21981">
    <property type="entry name" value="RecX_HTH3"/>
    <property type="match status" value="1"/>
</dbReference>